<evidence type="ECO:0000313" key="3">
    <source>
        <dbReference type="Proteomes" id="UP000193986"/>
    </source>
</evidence>
<accession>A0A1Y2AUL2</accession>
<dbReference type="EMBL" id="MCFC01000049">
    <property type="protein sequence ID" value="ORY26242.1"/>
    <property type="molecule type" value="Genomic_DNA"/>
</dbReference>
<feature type="compositionally biased region" description="Polar residues" evidence="1">
    <location>
        <begin position="148"/>
        <end position="157"/>
    </location>
</feature>
<sequence length="322" mass="34687">MMRSASQLHLLGRASERGLLNRLVATSQSMLDKDESSPRAEAKSWPNPDGSMLPRGVRNSAAVVVVAKSEVFAADVTTVPYDYHGEGDTKGYAAVLLRCGRKKVLESLITSIKEISATGDQSEPWPNEFSDAVLSAISDAATSQAVRSVGSAASTSRGRAEEPAAWSARSMQRHQTLSLPVHAVRQFFERTVVPQLMAKSQGRRTRTSSMNSSTFVHSTVPVPQLDVQFDFESDSSPAPRLSRGAHTEKDEANPPKAVESERTLLTDPEIGLTRSSTNAPTLPKVPTITPFEITDADITNATPISSATRALIEESLRGSETV</sequence>
<gene>
    <name evidence="2" type="ORF">BCR39DRAFT_541575</name>
</gene>
<comment type="caution">
    <text evidence="2">The sequence shown here is derived from an EMBL/GenBank/DDBJ whole genome shotgun (WGS) entry which is preliminary data.</text>
</comment>
<evidence type="ECO:0000313" key="2">
    <source>
        <dbReference type="EMBL" id="ORY26242.1"/>
    </source>
</evidence>
<name>A0A1Y2AUL2_9TREE</name>
<dbReference type="AlphaFoldDB" id="A0A1Y2AUL2"/>
<dbReference type="Proteomes" id="UP000193986">
    <property type="component" value="Unassembled WGS sequence"/>
</dbReference>
<feature type="region of interest" description="Disordered" evidence="1">
    <location>
        <begin position="148"/>
        <end position="169"/>
    </location>
</feature>
<evidence type="ECO:0000256" key="1">
    <source>
        <dbReference type="SAM" id="MobiDB-lite"/>
    </source>
</evidence>
<feature type="region of interest" description="Disordered" evidence="1">
    <location>
        <begin position="230"/>
        <end position="286"/>
    </location>
</feature>
<proteinExistence type="predicted"/>
<reference evidence="2 3" key="1">
    <citation type="submission" date="2016-07" db="EMBL/GenBank/DDBJ databases">
        <title>Pervasive Adenine N6-methylation of Active Genes in Fungi.</title>
        <authorList>
            <consortium name="DOE Joint Genome Institute"/>
            <person name="Mondo S.J."/>
            <person name="Dannebaum R.O."/>
            <person name="Kuo R.C."/>
            <person name="Labutti K."/>
            <person name="Haridas S."/>
            <person name="Kuo A."/>
            <person name="Salamov A."/>
            <person name="Ahrendt S.R."/>
            <person name="Lipzen A."/>
            <person name="Sullivan W."/>
            <person name="Andreopoulos W.B."/>
            <person name="Clum A."/>
            <person name="Lindquist E."/>
            <person name="Daum C."/>
            <person name="Ramamoorthy G.K."/>
            <person name="Gryganskyi A."/>
            <person name="Culley D."/>
            <person name="Magnuson J.K."/>
            <person name="James T.Y."/>
            <person name="O'Malley M.A."/>
            <person name="Stajich J.E."/>
            <person name="Spatafora J.W."/>
            <person name="Visel A."/>
            <person name="Grigoriev I.V."/>
        </authorList>
    </citation>
    <scope>NUCLEOTIDE SEQUENCE [LARGE SCALE GENOMIC DNA]</scope>
    <source>
        <strain evidence="2 3">68-887.2</strain>
    </source>
</reference>
<protein>
    <submittedName>
        <fullName evidence="2">Uncharacterized protein</fullName>
    </submittedName>
</protein>
<feature type="compositionally biased region" description="Basic and acidic residues" evidence="1">
    <location>
        <begin position="245"/>
        <end position="264"/>
    </location>
</feature>
<organism evidence="2 3">
    <name type="scientific">Naematelia encephala</name>
    <dbReference type="NCBI Taxonomy" id="71784"/>
    <lineage>
        <taxon>Eukaryota</taxon>
        <taxon>Fungi</taxon>
        <taxon>Dikarya</taxon>
        <taxon>Basidiomycota</taxon>
        <taxon>Agaricomycotina</taxon>
        <taxon>Tremellomycetes</taxon>
        <taxon>Tremellales</taxon>
        <taxon>Naemateliaceae</taxon>
        <taxon>Naematelia</taxon>
    </lineage>
</organism>
<feature type="compositionally biased region" description="Basic and acidic residues" evidence="1">
    <location>
        <begin position="31"/>
        <end position="42"/>
    </location>
</feature>
<dbReference type="InParanoid" id="A0A1Y2AUL2"/>
<keyword evidence="3" id="KW-1185">Reference proteome</keyword>
<feature type="region of interest" description="Disordered" evidence="1">
    <location>
        <begin position="30"/>
        <end position="53"/>
    </location>
</feature>